<protein>
    <recommendedName>
        <fullName evidence="8">CASP-like protein</fullName>
    </recommendedName>
</protein>
<gene>
    <name evidence="11" type="primary">LOC104718838</name>
</gene>
<dbReference type="PANTHER" id="PTHR36488">
    <property type="entry name" value="CASP-LIKE PROTEIN 1U1"/>
    <property type="match status" value="1"/>
</dbReference>
<evidence type="ECO:0000256" key="1">
    <source>
        <dbReference type="ARBA" id="ARBA00004651"/>
    </source>
</evidence>
<feature type="transmembrane region" description="Helical" evidence="8">
    <location>
        <begin position="78"/>
        <end position="100"/>
    </location>
</feature>
<evidence type="ECO:0000256" key="4">
    <source>
        <dbReference type="ARBA" id="ARBA00022475"/>
    </source>
</evidence>
<sequence length="195" mass="20597">MGSDETKSTLDTEKSTVPGCGTNTKSCWIIQVLLRIVLFAATLTSIVVMVTSKQTTNILIPGTTKRIPTANFTNSPALIYFVVALSVACIYSILSTVATVSAFKKPSSCSAILLLNLAIMDAVMVGIVASATGAGGGVAYLGLKGNKQVRWVKICHAYDKFCRHVAGALGVSLVASILLLLLSIISVISLYKRIR</sequence>
<keyword evidence="5 8" id="KW-0812">Transmembrane</keyword>
<name>A0ABM0U2Q3_CAMSA</name>
<reference evidence="11" key="2">
    <citation type="submission" date="2025-08" db="UniProtKB">
        <authorList>
            <consortium name="RefSeq"/>
        </authorList>
    </citation>
    <scope>IDENTIFICATION</scope>
    <source>
        <tissue evidence="11">Leaf</tissue>
    </source>
</reference>
<feature type="transmembrane region" description="Helical" evidence="8">
    <location>
        <begin position="32"/>
        <end position="51"/>
    </location>
</feature>
<feature type="transmembrane region" description="Helical" evidence="8">
    <location>
        <begin position="168"/>
        <end position="191"/>
    </location>
</feature>
<reference evidence="10" key="1">
    <citation type="journal article" date="2014" name="Nat. Commun.">
        <title>The emerging biofuel crop Camelina sativa retains a highly undifferentiated hexaploid genome structure.</title>
        <authorList>
            <person name="Kagale S."/>
            <person name="Koh C."/>
            <person name="Nixon J."/>
            <person name="Bollina V."/>
            <person name="Clarke W.E."/>
            <person name="Tuteja R."/>
            <person name="Spillane C."/>
            <person name="Robinson S.J."/>
            <person name="Links M.G."/>
            <person name="Clarke C."/>
            <person name="Higgins E.E."/>
            <person name="Huebert T."/>
            <person name="Sharpe A.G."/>
            <person name="Parkin I.A."/>
        </authorList>
    </citation>
    <scope>NUCLEOTIDE SEQUENCE [LARGE SCALE GENOMIC DNA]</scope>
    <source>
        <strain evidence="10">cv. DH55</strain>
    </source>
</reference>
<evidence type="ECO:0000313" key="10">
    <source>
        <dbReference type="Proteomes" id="UP000694864"/>
    </source>
</evidence>
<comment type="similarity">
    <text evidence="2 8">Belongs to the Casparian strip membrane proteins (CASP) family.</text>
</comment>
<evidence type="ECO:0000256" key="8">
    <source>
        <dbReference type="RuleBase" id="RU361233"/>
    </source>
</evidence>
<dbReference type="InterPro" id="IPR006459">
    <property type="entry name" value="CASP/CASPL"/>
</dbReference>
<keyword evidence="7 8" id="KW-0472">Membrane</keyword>
<dbReference type="InterPro" id="IPR006702">
    <property type="entry name" value="CASP_dom"/>
</dbReference>
<dbReference type="InterPro" id="IPR044173">
    <property type="entry name" value="CASPL"/>
</dbReference>
<feature type="domain" description="Casparian strip membrane protein" evidence="9">
    <location>
        <begin position="25"/>
        <end position="178"/>
    </location>
</feature>
<dbReference type="PANTHER" id="PTHR36488:SF8">
    <property type="entry name" value="CASP-LIKE PROTEIN 1U1"/>
    <property type="match status" value="1"/>
</dbReference>
<evidence type="ECO:0000313" key="11">
    <source>
        <dbReference type="RefSeq" id="XP_010434941.1"/>
    </source>
</evidence>
<evidence type="ECO:0000256" key="6">
    <source>
        <dbReference type="ARBA" id="ARBA00022989"/>
    </source>
</evidence>
<evidence type="ECO:0000256" key="3">
    <source>
        <dbReference type="ARBA" id="ARBA00011489"/>
    </source>
</evidence>
<dbReference type="GeneID" id="104718838"/>
<keyword evidence="4 8" id="KW-1003">Cell membrane</keyword>
<evidence type="ECO:0000256" key="5">
    <source>
        <dbReference type="ARBA" id="ARBA00022692"/>
    </source>
</evidence>
<dbReference type="NCBIfam" id="TIGR01569">
    <property type="entry name" value="A_tha_TIGR01569"/>
    <property type="match status" value="1"/>
</dbReference>
<keyword evidence="6 8" id="KW-1133">Transmembrane helix</keyword>
<evidence type="ECO:0000256" key="7">
    <source>
        <dbReference type="ARBA" id="ARBA00023136"/>
    </source>
</evidence>
<dbReference type="RefSeq" id="XP_010434941.1">
    <property type="nucleotide sequence ID" value="XM_010436639.2"/>
</dbReference>
<organism evidence="10 11">
    <name type="scientific">Camelina sativa</name>
    <name type="common">False flax</name>
    <name type="synonym">Myagrum sativum</name>
    <dbReference type="NCBI Taxonomy" id="90675"/>
    <lineage>
        <taxon>Eukaryota</taxon>
        <taxon>Viridiplantae</taxon>
        <taxon>Streptophyta</taxon>
        <taxon>Embryophyta</taxon>
        <taxon>Tracheophyta</taxon>
        <taxon>Spermatophyta</taxon>
        <taxon>Magnoliopsida</taxon>
        <taxon>eudicotyledons</taxon>
        <taxon>Gunneridae</taxon>
        <taxon>Pentapetalae</taxon>
        <taxon>rosids</taxon>
        <taxon>malvids</taxon>
        <taxon>Brassicales</taxon>
        <taxon>Brassicaceae</taxon>
        <taxon>Camelineae</taxon>
        <taxon>Camelina</taxon>
    </lineage>
</organism>
<evidence type="ECO:0000256" key="2">
    <source>
        <dbReference type="ARBA" id="ARBA00007651"/>
    </source>
</evidence>
<keyword evidence="10" id="KW-1185">Reference proteome</keyword>
<evidence type="ECO:0000259" key="9">
    <source>
        <dbReference type="Pfam" id="PF04535"/>
    </source>
</evidence>
<accession>A0ABM0U2Q3</accession>
<dbReference type="Pfam" id="PF04535">
    <property type="entry name" value="CASP_dom"/>
    <property type="match status" value="1"/>
</dbReference>
<proteinExistence type="inferred from homology"/>
<feature type="transmembrane region" description="Helical" evidence="8">
    <location>
        <begin position="112"/>
        <end position="141"/>
    </location>
</feature>
<dbReference type="Proteomes" id="UP000694864">
    <property type="component" value="Chromosome 10"/>
</dbReference>
<comment type="subcellular location">
    <subcellularLocation>
        <location evidence="1 8">Cell membrane</location>
        <topology evidence="1 8">Multi-pass membrane protein</topology>
    </subcellularLocation>
</comment>
<comment type="subunit">
    <text evidence="3 8">Homodimer and heterodimers.</text>
</comment>